<dbReference type="AlphaFoldDB" id="M5UAA6"/>
<name>M5UAA6_9BACT</name>
<feature type="domain" description="Flagellin N-terminal" evidence="5">
    <location>
        <begin position="4"/>
        <end position="141"/>
    </location>
</feature>
<accession>M5UAA6</accession>
<dbReference type="GO" id="GO:0009288">
    <property type="term" value="C:bacterial-type flagellum"/>
    <property type="evidence" value="ECO:0007669"/>
    <property type="project" value="UniProtKB-SubCell"/>
</dbReference>
<sequence length="679" mass="68710">MTRINTNVPSLVAQNRLQASNGDLQTALTRLSTGLRINSGADDPAGLIASEALRSEVTSLGRAITNTRRASQIISTADSALGQASNLLNDIRGLVVEAANSGALSDEEIAANQLQIDSSLEAINRIAQTTTFQGRKLLDGSLDFVSSAGSVGTLSDVNIDQANLGTTGRIDVAIDITTAAQQASVSVSDDAFNAADVDPSATSLVPTKTIDISVGGETVTITGNGDFSGVTITEDNTLAGTATAVDTAGAIEITFDGDSNPSSVSDVLTALNALEGIVATSDGPGSGTVVSGDAASSAATSDGADVGLEVTAAGIDDLTVNYTVGTDADVVADFDPDTNTLNVALGTTTSNNTLTNIKSKIDALTDITSAIVDDAGDPLTGFDDLTVSATDLPADATGTAIKAGLKDTLVFQLNGADGAETFNFGAGTSLAQIKAAVNLVSDSTGVVADDTGGLSFRSNAYGSDALVNIEIISEGASGEFETSLSATRQIGQDIQATINGVEASARGNTFSINTSTLDLNLTVDAGSSTDFTFSITGGGALFQLGPDVTTNQQARLGIGSVSTGQLGGVSGRLYELGSGQAKSLTNDVNGAAKIIDEVINKVTSLRGRLGAFQATSLESNLVSLNETLANLEEAESSIRDADFAQESANLTRAQILVQSGTNVLSLANQNPQNVLSLLG</sequence>
<keyword evidence="4" id="KW-0175">Coiled coil</keyword>
<proteinExistence type="inferred from homology"/>
<dbReference type="PANTHER" id="PTHR42792">
    <property type="entry name" value="FLAGELLIN"/>
    <property type="match status" value="1"/>
</dbReference>
<keyword evidence="7" id="KW-0282">Flagellum</keyword>
<dbReference type="EMBL" id="ANOH01000262">
    <property type="protein sequence ID" value="EMI54771.1"/>
    <property type="molecule type" value="Genomic_DNA"/>
</dbReference>
<evidence type="ECO:0000259" key="6">
    <source>
        <dbReference type="Pfam" id="PF00700"/>
    </source>
</evidence>
<dbReference type="Pfam" id="PF00669">
    <property type="entry name" value="Flagellin_N"/>
    <property type="match status" value="1"/>
</dbReference>
<dbReference type="RefSeq" id="WP_008681474.1">
    <property type="nucleotide sequence ID" value="NZ_ANOH01000262.1"/>
</dbReference>
<feature type="coiled-coil region" evidence="4">
    <location>
        <begin position="614"/>
        <end position="641"/>
    </location>
</feature>
<keyword evidence="2 3" id="KW-0975">Bacterial flagellum</keyword>
<feature type="domain" description="Flagellin C-terminal" evidence="6">
    <location>
        <begin position="593"/>
        <end position="678"/>
    </location>
</feature>
<gene>
    <name evidence="7" type="ORF">RSSM_03780</name>
</gene>
<dbReference type="PRINTS" id="PR00207">
    <property type="entry name" value="FLAGELLIN"/>
</dbReference>
<protein>
    <recommendedName>
        <fullName evidence="3">Flagellin</fullName>
    </recommendedName>
</protein>
<keyword evidence="7" id="KW-0966">Cell projection</keyword>
<dbReference type="Pfam" id="PF00700">
    <property type="entry name" value="Flagellin_C"/>
    <property type="match status" value="1"/>
</dbReference>
<evidence type="ECO:0000256" key="3">
    <source>
        <dbReference type="RuleBase" id="RU362073"/>
    </source>
</evidence>
<dbReference type="GO" id="GO:0005198">
    <property type="term" value="F:structural molecule activity"/>
    <property type="evidence" value="ECO:0007669"/>
    <property type="project" value="UniProtKB-UniRule"/>
</dbReference>
<keyword evidence="3" id="KW-0964">Secreted</keyword>
<keyword evidence="8" id="KW-1185">Reference proteome</keyword>
<evidence type="ECO:0000259" key="5">
    <source>
        <dbReference type="Pfam" id="PF00669"/>
    </source>
</evidence>
<keyword evidence="7" id="KW-0969">Cilium</keyword>
<evidence type="ECO:0000256" key="2">
    <source>
        <dbReference type="ARBA" id="ARBA00023143"/>
    </source>
</evidence>
<comment type="function">
    <text evidence="3">Flagellin is the subunit protein which polymerizes to form the filaments of bacterial flagella.</text>
</comment>
<dbReference type="InterPro" id="IPR046358">
    <property type="entry name" value="Flagellin_C"/>
</dbReference>
<comment type="similarity">
    <text evidence="1 3">Belongs to the bacterial flagellin family.</text>
</comment>
<evidence type="ECO:0000256" key="4">
    <source>
        <dbReference type="SAM" id="Coils"/>
    </source>
</evidence>
<comment type="caution">
    <text evidence="7">The sequence shown here is derived from an EMBL/GenBank/DDBJ whole genome shotgun (WGS) entry which is preliminary data.</text>
</comment>
<dbReference type="Proteomes" id="UP000011885">
    <property type="component" value="Unassembled WGS sequence"/>
</dbReference>
<dbReference type="PANTHER" id="PTHR42792:SF2">
    <property type="entry name" value="FLAGELLIN"/>
    <property type="match status" value="1"/>
</dbReference>
<organism evidence="7 8">
    <name type="scientific">Rhodopirellula sallentina SM41</name>
    <dbReference type="NCBI Taxonomy" id="1263870"/>
    <lineage>
        <taxon>Bacteria</taxon>
        <taxon>Pseudomonadati</taxon>
        <taxon>Planctomycetota</taxon>
        <taxon>Planctomycetia</taxon>
        <taxon>Pirellulales</taxon>
        <taxon>Pirellulaceae</taxon>
        <taxon>Rhodopirellula</taxon>
    </lineage>
</organism>
<dbReference type="SUPFAM" id="SSF64518">
    <property type="entry name" value="Phase 1 flagellin"/>
    <property type="match status" value="2"/>
</dbReference>
<dbReference type="Gene3D" id="1.20.1330.10">
    <property type="entry name" value="f41 fragment of flagellin, N-terminal domain"/>
    <property type="match status" value="2"/>
</dbReference>
<dbReference type="OrthoDB" id="9796789at2"/>
<evidence type="ECO:0000256" key="1">
    <source>
        <dbReference type="ARBA" id="ARBA00005709"/>
    </source>
</evidence>
<dbReference type="PATRIC" id="fig|1263870.3.peg.4009"/>
<dbReference type="GO" id="GO:0005576">
    <property type="term" value="C:extracellular region"/>
    <property type="evidence" value="ECO:0007669"/>
    <property type="project" value="UniProtKB-SubCell"/>
</dbReference>
<evidence type="ECO:0000313" key="7">
    <source>
        <dbReference type="EMBL" id="EMI54771.1"/>
    </source>
</evidence>
<comment type="subcellular location">
    <subcellularLocation>
        <location evidence="3">Secreted</location>
    </subcellularLocation>
    <subcellularLocation>
        <location evidence="3">Bacterial flagellum</location>
    </subcellularLocation>
</comment>
<dbReference type="InterPro" id="IPR001029">
    <property type="entry name" value="Flagellin_N"/>
</dbReference>
<dbReference type="InterPro" id="IPR010810">
    <property type="entry name" value="Flagellin_hook_IN_motif"/>
</dbReference>
<evidence type="ECO:0000313" key="8">
    <source>
        <dbReference type="Proteomes" id="UP000011885"/>
    </source>
</evidence>
<reference evidence="7 8" key="1">
    <citation type="journal article" date="2013" name="Mar. Genomics">
        <title>Expression of sulfatases in Rhodopirellula baltica and the diversity of sulfatases in the genus Rhodopirellula.</title>
        <authorList>
            <person name="Wegner C.E."/>
            <person name="Richter-Heitmann T."/>
            <person name="Klindworth A."/>
            <person name="Klockow C."/>
            <person name="Richter M."/>
            <person name="Achstetter T."/>
            <person name="Glockner F.O."/>
            <person name="Harder J."/>
        </authorList>
    </citation>
    <scope>NUCLEOTIDE SEQUENCE [LARGE SCALE GENOMIC DNA]</scope>
    <source>
        <strain evidence="7 8">SM41</strain>
    </source>
</reference>
<dbReference type="InterPro" id="IPR001492">
    <property type="entry name" value="Flagellin"/>
</dbReference>
<dbReference type="Pfam" id="PF07196">
    <property type="entry name" value="Flagellin_IN"/>
    <property type="match status" value="1"/>
</dbReference>